<dbReference type="PANTHER" id="PTHR43035:SF1">
    <property type="entry name" value="FATTY ACID REPRESSION MUTANT PROTEIN 2-RELATED"/>
    <property type="match status" value="1"/>
</dbReference>
<comment type="similarity">
    <text evidence="3">Belongs to the nitroreductase family.</text>
</comment>
<dbReference type="RefSeq" id="XP_033574322.1">
    <property type="nucleotide sequence ID" value="XM_033715825.1"/>
</dbReference>
<dbReference type="InterPro" id="IPR033877">
    <property type="entry name" value="Frm2/Hbn1"/>
</dbReference>
<reference evidence="10" key="3">
    <citation type="submission" date="2025-04" db="UniProtKB">
        <authorList>
            <consortium name="RefSeq"/>
        </authorList>
    </citation>
    <scope>IDENTIFICATION</scope>
    <source>
        <strain evidence="10">CBS 304.34</strain>
    </source>
</reference>
<organism evidence="8">
    <name type="scientific">Mytilinidion resinicola</name>
    <dbReference type="NCBI Taxonomy" id="574789"/>
    <lineage>
        <taxon>Eukaryota</taxon>
        <taxon>Fungi</taxon>
        <taxon>Dikarya</taxon>
        <taxon>Ascomycota</taxon>
        <taxon>Pezizomycotina</taxon>
        <taxon>Dothideomycetes</taxon>
        <taxon>Pleosporomycetidae</taxon>
        <taxon>Mytilinidiales</taxon>
        <taxon>Mytilinidiaceae</taxon>
        <taxon>Mytilinidion</taxon>
    </lineage>
</organism>
<dbReference type="GO" id="GO:0005634">
    <property type="term" value="C:nucleus"/>
    <property type="evidence" value="ECO:0007669"/>
    <property type="project" value="UniProtKB-SubCell"/>
</dbReference>
<evidence type="ECO:0000313" key="10">
    <source>
        <dbReference type="RefSeq" id="XP_033574322.1"/>
    </source>
</evidence>
<accession>A0A6A6YFL1</accession>
<keyword evidence="4" id="KW-0963">Cytoplasm</keyword>
<evidence type="ECO:0000256" key="2">
    <source>
        <dbReference type="ARBA" id="ARBA00004496"/>
    </source>
</evidence>
<dbReference type="AlphaFoldDB" id="A0A6A6YFL1"/>
<evidence type="ECO:0000256" key="4">
    <source>
        <dbReference type="ARBA" id="ARBA00022490"/>
    </source>
</evidence>
<evidence type="ECO:0000256" key="5">
    <source>
        <dbReference type="ARBA" id="ARBA00023002"/>
    </source>
</evidence>
<evidence type="ECO:0000256" key="3">
    <source>
        <dbReference type="ARBA" id="ARBA00007118"/>
    </source>
</evidence>
<evidence type="ECO:0000256" key="1">
    <source>
        <dbReference type="ARBA" id="ARBA00004123"/>
    </source>
</evidence>
<dbReference type="FunFam" id="3.40.109.10:FF:000001">
    <property type="entry name" value="Nitroreductase family"/>
    <property type="match status" value="1"/>
</dbReference>
<dbReference type="Proteomes" id="UP000504636">
    <property type="component" value="Unplaced"/>
</dbReference>
<evidence type="ECO:0000256" key="6">
    <source>
        <dbReference type="ARBA" id="ARBA00023242"/>
    </source>
</evidence>
<dbReference type="EMBL" id="MU003705">
    <property type="protein sequence ID" value="KAF2807358.1"/>
    <property type="molecule type" value="Genomic_DNA"/>
</dbReference>
<dbReference type="PANTHER" id="PTHR43035">
    <property type="entry name" value="FATTY ACID REPRESSION MUTANT PROTEIN 2-RELATED"/>
    <property type="match status" value="1"/>
</dbReference>
<keyword evidence="5" id="KW-0560">Oxidoreductase</keyword>
<dbReference type="GO" id="GO:0005737">
    <property type="term" value="C:cytoplasm"/>
    <property type="evidence" value="ECO:0007669"/>
    <property type="project" value="UniProtKB-SubCell"/>
</dbReference>
<reference evidence="8 10" key="1">
    <citation type="journal article" date="2020" name="Stud. Mycol.">
        <title>101 Dothideomycetes genomes: a test case for predicting lifestyles and emergence of pathogens.</title>
        <authorList>
            <person name="Haridas S."/>
            <person name="Albert R."/>
            <person name="Binder M."/>
            <person name="Bloem J."/>
            <person name="Labutti K."/>
            <person name="Salamov A."/>
            <person name="Andreopoulos B."/>
            <person name="Baker S."/>
            <person name="Barry K."/>
            <person name="Bills G."/>
            <person name="Bluhm B."/>
            <person name="Cannon C."/>
            <person name="Castanera R."/>
            <person name="Culley D."/>
            <person name="Daum C."/>
            <person name="Ezra D."/>
            <person name="Gonzalez J."/>
            <person name="Henrissat B."/>
            <person name="Kuo A."/>
            <person name="Liang C."/>
            <person name="Lipzen A."/>
            <person name="Lutzoni F."/>
            <person name="Magnuson J."/>
            <person name="Mondo S."/>
            <person name="Nolan M."/>
            <person name="Ohm R."/>
            <person name="Pangilinan J."/>
            <person name="Park H.-J."/>
            <person name="Ramirez L."/>
            <person name="Alfaro M."/>
            <person name="Sun H."/>
            <person name="Tritt A."/>
            <person name="Yoshinaga Y."/>
            <person name="Zwiers L.-H."/>
            <person name="Turgeon B."/>
            <person name="Goodwin S."/>
            <person name="Spatafora J."/>
            <person name="Crous P."/>
            <person name="Grigoriev I."/>
        </authorList>
    </citation>
    <scope>NUCLEOTIDE SEQUENCE</scope>
    <source>
        <strain evidence="8 10">CBS 304.34</strain>
    </source>
</reference>
<name>A0A6A6YFL1_9PEZI</name>
<dbReference type="Pfam" id="PF00881">
    <property type="entry name" value="Nitroreductase"/>
    <property type="match status" value="1"/>
</dbReference>
<reference evidence="10" key="2">
    <citation type="submission" date="2020-04" db="EMBL/GenBank/DDBJ databases">
        <authorList>
            <consortium name="NCBI Genome Project"/>
        </authorList>
    </citation>
    <scope>NUCLEOTIDE SEQUENCE</scope>
    <source>
        <strain evidence="10">CBS 304.34</strain>
    </source>
</reference>
<dbReference type="GO" id="GO:0016491">
    <property type="term" value="F:oxidoreductase activity"/>
    <property type="evidence" value="ECO:0007669"/>
    <property type="project" value="UniProtKB-KW"/>
</dbReference>
<dbReference type="CDD" id="cd02140">
    <property type="entry name" value="Frm2-like"/>
    <property type="match status" value="1"/>
</dbReference>
<evidence type="ECO:0000313" key="9">
    <source>
        <dbReference type="Proteomes" id="UP000504636"/>
    </source>
</evidence>
<dbReference type="GeneID" id="54456718"/>
<keyword evidence="9" id="KW-1185">Reference proteome</keyword>
<dbReference type="SUPFAM" id="SSF55469">
    <property type="entry name" value="FMN-dependent nitroreductase-like"/>
    <property type="match status" value="1"/>
</dbReference>
<dbReference type="InterPro" id="IPR029479">
    <property type="entry name" value="Nitroreductase"/>
</dbReference>
<evidence type="ECO:0000259" key="7">
    <source>
        <dbReference type="Pfam" id="PF00881"/>
    </source>
</evidence>
<protein>
    <submittedName>
        <fullName evidence="8 10">Nitroreductase</fullName>
    </submittedName>
</protein>
<dbReference type="OrthoDB" id="2138173at2759"/>
<dbReference type="GO" id="GO:0034599">
    <property type="term" value="P:cellular response to oxidative stress"/>
    <property type="evidence" value="ECO:0007669"/>
    <property type="project" value="InterPro"/>
</dbReference>
<feature type="domain" description="Nitroreductase" evidence="7">
    <location>
        <begin position="11"/>
        <end position="180"/>
    </location>
</feature>
<proteinExistence type="inferred from homology"/>
<comment type="subcellular location">
    <subcellularLocation>
        <location evidence="2">Cytoplasm</location>
    </subcellularLocation>
    <subcellularLocation>
        <location evidence="1">Nucleus</location>
    </subcellularLocation>
</comment>
<sequence length="203" mass="22509">MASKVSFIDAVKGRRSIYALNKNAPISDAAIEQLVKDTVLSVPSFFNTQTTRVIVLLKEEHDKFWGELVTGVLKPAVPADQWEATAGKLGAFGAGYGTILFYEDPEPVLALQKAYPIYADHMPTWSEHTSAMHQFVLWAGLEAEGFGANLQHYHPLIDAKVAEQWKVPGDWKLRAQLVFGGKAGEANEKTFKPIEERVFVHGK</sequence>
<dbReference type="Gene3D" id="3.40.109.10">
    <property type="entry name" value="NADH Oxidase"/>
    <property type="match status" value="1"/>
</dbReference>
<gene>
    <name evidence="8 10" type="ORF">BDZ99DRAFT_393037</name>
</gene>
<dbReference type="InterPro" id="IPR000415">
    <property type="entry name" value="Nitroreductase-like"/>
</dbReference>
<keyword evidence="6" id="KW-0539">Nucleus</keyword>
<evidence type="ECO:0000313" key="8">
    <source>
        <dbReference type="EMBL" id="KAF2807358.1"/>
    </source>
</evidence>